<reference evidence="18 19" key="1">
    <citation type="journal article" date="2015" name="Genome Announc.">
        <title>Complete Genome Sequence of Methylobacterium aquaticum Strain 22A, Isolated from Racomitrium japonicum Moss.</title>
        <authorList>
            <person name="Tani A."/>
            <person name="Ogura Y."/>
            <person name="Hayashi T."/>
            <person name="Kimbara K."/>
        </authorList>
    </citation>
    <scope>NUCLEOTIDE SEQUENCE [LARGE SCALE GENOMIC DNA]</scope>
    <source>
        <strain evidence="18 19">MA-22A</strain>
    </source>
</reference>
<dbReference type="OrthoDB" id="9802228at2"/>
<evidence type="ECO:0000259" key="17">
    <source>
        <dbReference type="PROSITE" id="PS01124"/>
    </source>
</evidence>
<feature type="active site" description="Nucleophile; methyl group acceptor from either O6-methylguanine or O4-methylthymine" evidence="15">
    <location>
        <position position="329"/>
    </location>
</feature>
<keyword evidence="13" id="KW-0234">DNA repair</keyword>
<comment type="similarity">
    <text evidence="2">Belongs to the MGMT family.</text>
</comment>
<keyword evidence="10" id="KW-0238">DNA-binding</keyword>
<dbReference type="PROSITE" id="PS00041">
    <property type="entry name" value="HTH_ARAC_FAMILY_1"/>
    <property type="match status" value="1"/>
</dbReference>
<comment type="catalytic activity">
    <reaction evidence="1">
        <text>a 4-O-methyl-thymidine in DNA + L-cysteinyl-[protein] = a thymidine in DNA + S-methyl-L-cysteinyl-[protein]</text>
        <dbReference type="Rhea" id="RHEA:53428"/>
        <dbReference type="Rhea" id="RHEA-COMP:10131"/>
        <dbReference type="Rhea" id="RHEA-COMP:10132"/>
        <dbReference type="Rhea" id="RHEA-COMP:13555"/>
        <dbReference type="Rhea" id="RHEA-COMP:13556"/>
        <dbReference type="ChEBI" id="CHEBI:29950"/>
        <dbReference type="ChEBI" id="CHEBI:82612"/>
        <dbReference type="ChEBI" id="CHEBI:137386"/>
        <dbReference type="ChEBI" id="CHEBI:137387"/>
        <dbReference type="EC" id="2.1.1.63"/>
    </reaction>
</comment>
<dbReference type="AlphaFoldDB" id="A0A0C6FIF3"/>
<dbReference type="Gene3D" id="3.30.160.70">
    <property type="entry name" value="Methylated DNA-protein cysteine methyltransferase domain"/>
    <property type="match status" value="1"/>
</dbReference>
<dbReference type="NCBIfam" id="TIGR00589">
    <property type="entry name" value="ogt"/>
    <property type="match status" value="1"/>
</dbReference>
<feature type="binding site" evidence="16">
    <location>
        <position position="78"/>
    </location>
    <ligand>
        <name>Zn(2+)</name>
        <dbReference type="ChEBI" id="CHEBI:29105"/>
    </ligand>
</feature>
<dbReference type="GO" id="GO:0003700">
    <property type="term" value="F:DNA-binding transcription factor activity"/>
    <property type="evidence" value="ECO:0007669"/>
    <property type="project" value="InterPro"/>
</dbReference>
<dbReference type="PANTHER" id="PTHR10815">
    <property type="entry name" value="METHYLATED-DNA--PROTEIN-CYSTEINE METHYLTRANSFERASE"/>
    <property type="match status" value="1"/>
</dbReference>
<evidence type="ECO:0000313" key="18">
    <source>
        <dbReference type="EMBL" id="BAQ46817.1"/>
    </source>
</evidence>
<dbReference type="PIRSF" id="PIRSF000409">
    <property type="entry name" value="Ada"/>
    <property type="match status" value="1"/>
</dbReference>
<dbReference type="Gene3D" id="1.10.10.10">
    <property type="entry name" value="Winged helix-like DNA-binding domain superfamily/Winged helix DNA-binding domain"/>
    <property type="match status" value="1"/>
</dbReference>
<dbReference type="CDD" id="cd06445">
    <property type="entry name" value="ATase"/>
    <property type="match status" value="1"/>
</dbReference>
<dbReference type="SUPFAM" id="SSF46767">
    <property type="entry name" value="Methylated DNA-protein cysteine methyltransferase, C-terminal domain"/>
    <property type="match status" value="1"/>
</dbReference>
<dbReference type="PROSITE" id="PS01124">
    <property type="entry name" value="HTH_ARAC_FAMILY_2"/>
    <property type="match status" value="1"/>
</dbReference>
<keyword evidence="5 18" id="KW-0808">Transferase</keyword>
<evidence type="ECO:0000256" key="11">
    <source>
        <dbReference type="ARBA" id="ARBA00023159"/>
    </source>
</evidence>
<dbReference type="SUPFAM" id="SSF46689">
    <property type="entry name" value="Homeodomain-like"/>
    <property type="match status" value="2"/>
</dbReference>
<keyword evidence="12" id="KW-0804">Transcription</keyword>
<dbReference type="Pfam" id="PF02805">
    <property type="entry name" value="Ada_Zn_binding"/>
    <property type="match status" value="1"/>
</dbReference>
<comment type="catalytic activity">
    <reaction evidence="14">
        <text>a 6-O-methyl-2'-deoxyguanosine in DNA + L-cysteinyl-[protein] = S-methyl-L-cysteinyl-[protein] + a 2'-deoxyguanosine in DNA</text>
        <dbReference type="Rhea" id="RHEA:24000"/>
        <dbReference type="Rhea" id="RHEA-COMP:10131"/>
        <dbReference type="Rhea" id="RHEA-COMP:10132"/>
        <dbReference type="Rhea" id="RHEA-COMP:11367"/>
        <dbReference type="Rhea" id="RHEA-COMP:11368"/>
        <dbReference type="ChEBI" id="CHEBI:29950"/>
        <dbReference type="ChEBI" id="CHEBI:82612"/>
        <dbReference type="ChEBI" id="CHEBI:85445"/>
        <dbReference type="ChEBI" id="CHEBI:85448"/>
        <dbReference type="EC" id="2.1.1.63"/>
    </reaction>
</comment>
<evidence type="ECO:0000256" key="16">
    <source>
        <dbReference type="PIRSR" id="PIRSR000409-3"/>
    </source>
</evidence>
<dbReference type="STRING" id="270351.Maq22A_c18665"/>
<dbReference type="PROSITE" id="PS00374">
    <property type="entry name" value="MGMT"/>
    <property type="match status" value="1"/>
</dbReference>
<dbReference type="NCBIfam" id="NF011964">
    <property type="entry name" value="PRK15435.1"/>
    <property type="match status" value="1"/>
</dbReference>
<evidence type="ECO:0000256" key="4">
    <source>
        <dbReference type="ARBA" id="ARBA00022603"/>
    </source>
</evidence>
<evidence type="ECO:0000256" key="1">
    <source>
        <dbReference type="ARBA" id="ARBA00001286"/>
    </source>
</evidence>
<feature type="domain" description="HTH araC/xylS-type" evidence="17">
    <location>
        <begin position="109"/>
        <end position="191"/>
    </location>
</feature>
<dbReference type="PATRIC" id="fig|270351.10.peg.3599"/>
<dbReference type="SUPFAM" id="SSF53155">
    <property type="entry name" value="Methylated DNA-protein cysteine methyltransferase domain"/>
    <property type="match status" value="1"/>
</dbReference>
<dbReference type="Pfam" id="PF12833">
    <property type="entry name" value="HTH_18"/>
    <property type="match status" value="1"/>
</dbReference>
<dbReference type="Proteomes" id="UP000061432">
    <property type="component" value="Chromosome"/>
</dbReference>
<sequence>MRNPDPAAAPPPLDDAARFAAVARRDRAADGLFVYAVRTTGVYCRPSCAARPARPENVSFHPTCAAAEAAGFRPCRRCRPNEASLAERQAETVARACRRIEAAETPPALADLAAAAGLSPYHFHRVFKQVTGVTPRAYGAARRAARAADGLRQEDKTVTDAIYEAGYGAASRFYDAAPERLGMTPTAYRRGGEGAAIRFAVGACSLGHVLVAATERGVCAILLGDEPGALLRDLQDRFPKAALTGGDAEFEATVALAIGLVEAPGAAPALPLDIGGTAFQQRVWQALRAIPPGRTATYAEIAQAIGMPKAARAVALACGANPIAVAVPCHRVVRQDGGLSGYRWGVARKRALLDRERDAGDGPRDRT</sequence>
<gene>
    <name evidence="18" type="primary">ada</name>
    <name evidence="18" type="ORF">Maq22A_c18665</name>
</gene>
<evidence type="ECO:0000256" key="8">
    <source>
        <dbReference type="ARBA" id="ARBA00022833"/>
    </source>
</evidence>
<keyword evidence="6 16" id="KW-0479">Metal-binding</keyword>
<dbReference type="InterPro" id="IPR036217">
    <property type="entry name" value="MethylDNA_cys_MeTrfase_DNAb"/>
</dbReference>
<dbReference type="InterPro" id="IPR036631">
    <property type="entry name" value="MGMT_N_sf"/>
</dbReference>
<dbReference type="Pfam" id="PF01035">
    <property type="entry name" value="DNA_binding_1"/>
    <property type="match status" value="1"/>
</dbReference>
<dbReference type="Gene3D" id="1.10.10.60">
    <property type="entry name" value="Homeodomain-like"/>
    <property type="match status" value="2"/>
</dbReference>
<dbReference type="FunFam" id="1.10.10.10:FF:000214">
    <property type="entry name" value="Methylated-DNA--protein-cysteine methyltransferase"/>
    <property type="match status" value="1"/>
</dbReference>
<dbReference type="InterPro" id="IPR016221">
    <property type="entry name" value="Bifunct_regulatory_prot_Ada"/>
</dbReference>
<feature type="binding site" evidence="16">
    <location>
        <position position="48"/>
    </location>
    <ligand>
        <name>Zn(2+)</name>
        <dbReference type="ChEBI" id="CHEBI:29105"/>
    </ligand>
</feature>
<feature type="binding site" evidence="16">
    <location>
        <position position="75"/>
    </location>
    <ligand>
        <name>Zn(2+)</name>
        <dbReference type="ChEBI" id="CHEBI:29105"/>
    </ligand>
</feature>
<proteinExistence type="inferred from homology"/>
<dbReference type="InterPro" id="IPR004026">
    <property type="entry name" value="Ada_DNA_repair_Zn-bd"/>
</dbReference>
<dbReference type="InterPro" id="IPR035451">
    <property type="entry name" value="Ada-like_dom_sf"/>
</dbReference>
<dbReference type="KEGG" id="maqu:Maq22A_c18665"/>
<evidence type="ECO:0000313" key="19">
    <source>
        <dbReference type="Proteomes" id="UP000061432"/>
    </source>
</evidence>
<accession>A0A0C6FIF3</accession>
<dbReference type="InterPro" id="IPR009057">
    <property type="entry name" value="Homeodomain-like_sf"/>
</dbReference>
<feature type="active site" description="Nucleophile; methyl group acceptor from methylphosphotriester" evidence="15">
    <location>
        <position position="44"/>
    </location>
</feature>
<dbReference type="SMART" id="SM00342">
    <property type="entry name" value="HTH_ARAC"/>
    <property type="match status" value="1"/>
</dbReference>
<evidence type="ECO:0000256" key="2">
    <source>
        <dbReference type="ARBA" id="ARBA00008711"/>
    </source>
</evidence>
<protein>
    <recommendedName>
        <fullName evidence="3">methylated-DNA--[protein]-cysteine S-methyltransferase</fullName>
        <ecNumber evidence="3">2.1.1.63</ecNumber>
    </recommendedName>
</protein>
<name>A0A0C6FIF3_9HYPH</name>
<dbReference type="GO" id="GO:0003908">
    <property type="term" value="F:methylated-DNA-[protein]-cysteine S-methyltransferase activity"/>
    <property type="evidence" value="ECO:0007669"/>
    <property type="project" value="UniProtKB-EC"/>
</dbReference>
<evidence type="ECO:0000256" key="5">
    <source>
        <dbReference type="ARBA" id="ARBA00022679"/>
    </source>
</evidence>
<evidence type="ECO:0000256" key="12">
    <source>
        <dbReference type="ARBA" id="ARBA00023163"/>
    </source>
</evidence>
<dbReference type="EMBL" id="AP014704">
    <property type="protein sequence ID" value="BAQ46817.1"/>
    <property type="molecule type" value="Genomic_DNA"/>
</dbReference>
<evidence type="ECO:0000256" key="13">
    <source>
        <dbReference type="ARBA" id="ARBA00023204"/>
    </source>
</evidence>
<evidence type="ECO:0000256" key="15">
    <source>
        <dbReference type="PIRSR" id="PIRSR000409-1"/>
    </source>
</evidence>
<keyword evidence="7" id="KW-0227">DNA damage</keyword>
<dbReference type="InterPro" id="IPR018062">
    <property type="entry name" value="HTH_AraC-typ_CS"/>
</dbReference>
<dbReference type="GO" id="GO:0043565">
    <property type="term" value="F:sequence-specific DNA binding"/>
    <property type="evidence" value="ECO:0007669"/>
    <property type="project" value="InterPro"/>
</dbReference>
<evidence type="ECO:0000256" key="3">
    <source>
        <dbReference type="ARBA" id="ARBA00011918"/>
    </source>
</evidence>
<evidence type="ECO:0000256" key="6">
    <source>
        <dbReference type="ARBA" id="ARBA00022723"/>
    </source>
</evidence>
<evidence type="ECO:0000256" key="14">
    <source>
        <dbReference type="ARBA" id="ARBA00049348"/>
    </source>
</evidence>
<dbReference type="SUPFAM" id="SSF57884">
    <property type="entry name" value="Ada DNA repair protein, N-terminal domain (N-Ada 10)"/>
    <property type="match status" value="1"/>
</dbReference>
<dbReference type="RefSeq" id="WP_060847864.1">
    <property type="nucleotide sequence ID" value="NZ_AP014704.1"/>
</dbReference>
<dbReference type="GO" id="GO:0008270">
    <property type="term" value="F:zinc ion binding"/>
    <property type="evidence" value="ECO:0007669"/>
    <property type="project" value="InterPro"/>
</dbReference>
<dbReference type="EC" id="2.1.1.63" evidence="3"/>
<keyword evidence="11" id="KW-0010">Activator</keyword>
<dbReference type="InterPro" id="IPR036388">
    <property type="entry name" value="WH-like_DNA-bd_sf"/>
</dbReference>
<keyword evidence="9" id="KW-0805">Transcription regulation</keyword>
<keyword evidence="4 18" id="KW-0489">Methyltransferase</keyword>
<dbReference type="Gene3D" id="3.40.10.10">
    <property type="entry name" value="DNA Methylphosphotriester Repair Domain"/>
    <property type="match status" value="1"/>
</dbReference>
<dbReference type="PANTHER" id="PTHR10815:SF14">
    <property type="entry name" value="BIFUNCTIONAL TRANSCRIPTIONAL ACTIVATOR_DNA REPAIR ENZYME ADA"/>
    <property type="match status" value="1"/>
</dbReference>
<comment type="cofactor">
    <cofactor evidence="16">
        <name>Zn(2+)</name>
        <dbReference type="ChEBI" id="CHEBI:29105"/>
    </cofactor>
    <text evidence="16">Binds 1 zinc ion per subunit.</text>
</comment>
<dbReference type="InterPro" id="IPR018060">
    <property type="entry name" value="HTH_AraC"/>
</dbReference>
<dbReference type="InterPro" id="IPR001497">
    <property type="entry name" value="MethylDNA_cys_MeTrfase_AS"/>
</dbReference>
<evidence type="ECO:0000256" key="10">
    <source>
        <dbReference type="ARBA" id="ARBA00023125"/>
    </source>
</evidence>
<evidence type="ECO:0000256" key="7">
    <source>
        <dbReference type="ARBA" id="ARBA00022763"/>
    </source>
</evidence>
<dbReference type="GO" id="GO:0032259">
    <property type="term" value="P:methylation"/>
    <property type="evidence" value="ECO:0007669"/>
    <property type="project" value="UniProtKB-KW"/>
</dbReference>
<dbReference type="InterPro" id="IPR014048">
    <property type="entry name" value="MethylDNA_cys_MeTrfase_DNA-bd"/>
</dbReference>
<organism evidence="18 19">
    <name type="scientific">Methylobacterium aquaticum</name>
    <dbReference type="NCBI Taxonomy" id="270351"/>
    <lineage>
        <taxon>Bacteria</taxon>
        <taxon>Pseudomonadati</taxon>
        <taxon>Pseudomonadota</taxon>
        <taxon>Alphaproteobacteria</taxon>
        <taxon>Hyphomicrobiales</taxon>
        <taxon>Methylobacteriaceae</taxon>
        <taxon>Methylobacterium</taxon>
    </lineage>
</organism>
<keyword evidence="8 16" id="KW-0862">Zinc</keyword>
<evidence type="ECO:0000256" key="9">
    <source>
        <dbReference type="ARBA" id="ARBA00023015"/>
    </source>
</evidence>
<dbReference type="GO" id="GO:0006281">
    <property type="term" value="P:DNA repair"/>
    <property type="evidence" value="ECO:0007669"/>
    <property type="project" value="UniProtKB-KW"/>
</dbReference>
<reference evidence="19" key="2">
    <citation type="submission" date="2015-01" db="EMBL/GenBank/DDBJ databases">
        <title>Complete genome sequence of Methylobacterium aquaticum strain 22A.</title>
        <authorList>
            <person name="Tani A."/>
            <person name="Ogura Y."/>
            <person name="Hayashi T."/>
        </authorList>
    </citation>
    <scope>NUCLEOTIDE SEQUENCE [LARGE SCALE GENOMIC DNA]</scope>
    <source>
        <strain evidence="19">MA-22A</strain>
    </source>
</reference>
<feature type="binding site" evidence="16">
    <location>
        <position position="44"/>
    </location>
    <ligand>
        <name>Zn(2+)</name>
        <dbReference type="ChEBI" id="CHEBI:29105"/>
    </ligand>
</feature>